<feature type="transmembrane region" description="Helical" evidence="6">
    <location>
        <begin position="133"/>
        <end position="153"/>
    </location>
</feature>
<dbReference type="InterPro" id="IPR007208">
    <property type="entry name" value="MrpF/PhaF-like"/>
</dbReference>
<dbReference type="STRING" id="1223523.H340_23793"/>
<accession>M3AWL0</accession>
<evidence type="ECO:0000256" key="3">
    <source>
        <dbReference type="ARBA" id="ARBA00022692"/>
    </source>
</evidence>
<keyword evidence="5 6" id="KW-0472">Membrane</keyword>
<evidence type="ECO:0008006" key="9">
    <source>
        <dbReference type="Google" id="ProtNLM"/>
    </source>
</evidence>
<gene>
    <name evidence="7" type="ORF">H340_23793</name>
</gene>
<keyword evidence="4 6" id="KW-1133">Transmembrane helix</keyword>
<comment type="subcellular location">
    <subcellularLocation>
        <location evidence="1">Cell membrane</location>
        <topology evidence="1">Multi-pass membrane protein</topology>
    </subcellularLocation>
</comment>
<dbReference type="Proteomes" id="UP000011740">
    <property type="component" value="Unassembled WGS sequence"/>
</dbReference>
<evidence type="ECO:0000256" key="6">
    <source>
        <dbReference type="SAM" id="Phobius"/>
    </source>
</evidence>
<evidence type="ECO:0000256" key="5">
    <source>
        <dbReference type="ARBA" id="ARBA00023136"/>
    </source>
</evidence>
<feature type="transmembrane region" description="Helical" evidence="6">
    <location>
        <begin position="16"/>
        <end position="37"/>
    </location>
</feature>
<proteinExistence type="predicted"/>
<dbReference type="GO" id="GO:0015075">
    <property type="term" value="F:monoatomic ion transmembrane transporter activity"/>
    <property type="evidence" value="ECO:0007669"/>
    <property type="project" value="InterPro"/>
</dbReference>
<feature type="transmembrane region" description="Helical" evidence="6">
    <location>
        <begin position="72"/>
        <end position="94"/>
    </location>
</feature>
<dbReference type="eggNOG" id="ENOG502ZDQF">
    <property type="taxonomic scope" value="Bacteria"/>
</dbReference>
<sequence length="156" mass="15293">MGGQGGAPGGGGTVNWWLAGAALLVAGGLGPCLWGAATGGTGRRMTAQNTATLLLCLVFLLLAQGYERPAYIDLALVVSVLGPAGTLVFVRLFETSPGPSGTTSRLLGPLVAAATVATVVPLCVATGPGRAMAKLIVIGVLLLAGGAVTTRAVRGG</sequence>
<comment type="caution">
    <text evidence="7">The sequence shown here is derived from an EMBL/GenBank/DDBJ whole genome shotgun (WGS) entry which is preliminary data.</text>
</comment>
<feature type="transmembrane region" description="Helical" evidence="6">
    <location>
        <begin position="49"/>
        <end position="66"/>
    </location>
</feature>
<reference evidence="7 8" key="1">
    <citation type="journal article" date="2013" name="Genome Announc.">
        <title>Whole-Genome Shotgun Assembly and Analysis of the Genome of Streptomyces mobaraensis DSM 40847, a Strain for Industrial Production of Microbial Transglutaminase.</title>
        <authorList>
            <person name="Yang H."/>
            <person name="He T."/>
            <person name="Wu W."/>
            <person name="Zhu W."/>
            <person name="Lu B."/>
            <person name="Sun W."/>
        </authorList>
    </citation>
    <scope>NUCLEOTIDE SEQUENCE [LARGE SCALE GENOMIC DNA]</scope>
    <source>
        <strain evidence="7 8">DSM 40847</strain>
    </source>
</reference>
<keyword evidence="2" id="KW-1003">Cell membrane</keyword>
<evidence type="ECO:0000313" key="7">
    <source>
        <dbReference type="EMBL" id="EME97967.1"/>
    </source>
</evidence>
<evidence type="ECO:0000313" key="8">
    <source>
        <dbReference type="Proteomes" id="UP000011740"/>
    </source>
</evidence>
<dbReference type="AlphaFoldDB" id="M3AWL0"/>
<evidence type="ECO:0000256" key="4">
    <source>
        <dbReference type="ARBA" id="ARBA00022989"/>
    </source>
</evidence>
<dbReference type="EMBL" id="AORZ01000094">
    <property type="protein sequence ID" value="EME97967.1"/>
    <property type="molecule type" value="Genomic_DNA"/>
</dbReference>
<organism evidence="7 8">
    <name type="scientific">Streptomyces mobaraensis (strain ATCC 29032 / DSM 40847 / JCM 4168 / NBRC 13819 / NCIMB 11159 / IPCR 16-22)</name>
    <dbReference type="NCBI Taxonomy" id="1223523"/>
    <lineage>
        <taxon>Bacteria</taxon>
        <taxon>Bacillati</taxon>
        <taxon>Actinomycetota</taxon>
        <taxon>Actinomycetes</taxon>
        <taxon>Kitasatosporales</taxon>
        <taxon>Streptomycetaceae</taxon>
        <taxon>Streptomyces</taxon>
    </lineage>
</organism>
<name>M3AWL0_STRM1</name>
<feature type="transmembrane region" description="Helical" evidence="6">
    <location>
        <begin position="106"/>
        <end position="127"/>
    </location>
</feature>
<evidence type="ECO:0000256" key="2">
    <source>
        <dbReference type="ARBA" id="ARBA00022475"/>
    </source>
</evidence>
<dbReference type="GO" id="GO:0005886">
    <property type="term" value="C:plasma membrane"/>
    <property type="evidence" value="ECO:0007669"/>
    <property type="project" value="UniProtKB-SubCell"/>
</dbReference>
<keyword evidence="3 6" id="KW-0812">Transmembrane</keyword>
<protein>
    <recommendedName>
        <fullName evidence="9">Multisubunit sodium/proton antiporter MrpF subunit</fullName>
    </recommendedName>
</protein>
<evidence type="ECO:0000256" key="1">
    <source>
        <dbReference type="ARBA" id="ARBA00004651"/>
    </source>
</evidence>
<dbReference type="PATRIC" id="fig|1223523.3.peg.4835"/>
<dbReference type="Pfam" id="PF04066">
    <property type="entry name" value="MrpF_PhaF"/>
    <property type="match status" value="1"/>
</dbReference>